<keyword evidence="8 14" id="KW-1133">Transmembrane helix</keyword>
<feature type="transmembrane region" description="Helical" evidence="14">
    <location>
        <begin position="180"/>
        <end position="209"/>
    </location>
</feature>
<dbReference type="Pfam" id="PF16491">
    <property type="entry name" value="Peptidase_M48_N"/>
    <property type="match status" value="1"/>
</dbReference>
<dbReference type="STRING" id="1202785.A946_04110"/>
<dbReference type="Gene3D" id="3.30.2010.10">
    <property type="entry name" value="Metalloproteases ('zincins'), catalytic domain"/>
    <property type="match status" value="1"/>
</dbReference>
<dbReference type="GO" id="GO:0071586">
    <property type="term" value="P:CAAX-box protein processing"/>
    <property type="evidence" value="ECO:0007669"/>
    <property type="project" value="InterPro"/>
</dbReference>
<evidence type="ECO:0000313" key="20">
    <source>
        <dbReference type="Proteomes" id="UP000315925"/>
    </source>
</evidence>
<keyword evidence="3 14" id="KW-0812">Transmembrane</keyword>
<dbReference type="GO" id="GO:0046872">
    <property type="term" value="F:metal ion binding"/>
    <property type="evidence" value="ECO:0007669"/>
    <property type="project" value="UniProtKB-KW"/>
</dbReference>
<keyword evidence="5 13" id="KW-0378">Hydrolase</keyword>
<evidence type="ECO:0000256" key="13">
    <source>
        <dbReference type="RuleBase" id="RU003983"/>
    </source>
</evidence>
<dbReference type="InterPro" id="IPR027057">
    <property type="entry name" value="CAXX_Prtase_1"/>
</dbReference>
<reference evidence="18" key="2">
    <citation type="journal article" date="2019" name="BMC Genomics">
        <title>Complete genome sequence analysis of the thermoacidophilic verrucomicrobial methanotroph 'Candidatus Methylacidiphilum kamchatkense' strain Kam1 and comparison with its closest relatives.</title>
        <authorList>
            <person name="Kruse T."/>
            <person name="Ratnadevi C.M."/>
            <person name="Erikstad H.A."/>
            <person name="Birkeland N.K."/>
        </authorList>
    </citation>
    <scope>NUCLEOTIDE SEQUENCE</scope>
    <source>
        <strain evidence="18">Kam1</strain>
    </source>
</reference>
<evidence type="ECO:0000256" key="6">
    <source>
        <dbReference type="ARBA" id="ARBA00022824"/>
    </source>
</evidence>
<sequence>MLILGQSFVWLVVLIASAELAWDYWLSSRQLKYLSKTKNSQNSPSFNNTSFASLSSSSDSYLYANQKIKLAQLRSVFFYLLFLFWIPFGGLRMFEEFWKIFPFPKIWSGCCFLISILWLEDTLRTLFSAIRTFGIESQFGFNRTTPILFLFDQVGHWILSLFFLCPLFLLFLWIKEFSSLWWLYCWVIWIIALFLIEWMLPVWIIPLFYRLKPLEDKDLKDKIEKIFKKNGFPIHQIFVMEGSKRSLHSNAFLTGFGKHRRIILYDTLTNQLDREELIAVLFHELAHYRLGHLWKSRLVTLLGGLVMFLFLNLLDTHKTWIAAFSLDPNWSPSTFGLAIVLLPILLYPLEPLKNWLLRKAEKESDAFAALKWAAEPLIEALKKIVSTNYLTYDSDPLYSMFYESHPSVFERIRWIEKISIHRGEPPAIPSQH</sequence>
<feature type="transmembrane region" description="Helical" evidence="14">
    <location>
        <begin position="106"/>
        <end position="127"/>
    </location>
</feature>
<dbReference type="GO" id="GO:0004222">
    <property type="term" value="F:metalloendopeptidase activity"/>
    <property type="evidence" value="ECO:0007669"/>
    <property type="project" value="InterPro"/>
</dbReference>
<comment type="cofactor">
    <cofactor evidence="12 13">
        <name>Zn(2+)</name>
        <dbReference type="ChEBI" id="CHEBI:29105"/>
    </cofactor>
    <text evidence="12 13">Binds 1 zinc ion per subunit.</text>
</comment>
<evidence type="ECO:0000256" key="7">
    <source>
        <dbReference type="ARBA" id="ARBA00022833"/>
    </source>
</evidence>
<evidence type="ECO:0000313" key="19">
    <source>
        <dbReference type="Proteomes" id="UP000031594"/>
    </source>
</evidence>
<dbReference type="Proteomes" id="UP000315925">
    <property type="component" value="Chromosome"/>
</dbReference>
<dbReference type="InterPro" id="IPR001915">
    <property type="entry name" value="Peptidase_M48"/>
</dbReference>
<keyword evidence="9 13" id="KW-0482">Metalloprotease</keyword>
<keyword evidence="4 12" id="KW-0479">Metal-binding</keyword>
<keyword evidence="2 13" id="KW-0645">Protease</keyword>
<evidence type="ECO:0000256" key="4">
    <source>
        <dbReference type="ARBA" id="ARBA00022723"/>
    </source>
</evidence>
<evidence type="ECO:0000313" key="18">
    <source>
        <dbReference type="EMBL" id="QDQ41976.1"/>
    </source>
</evidence>
<keyword evidence="6" id="KW-0256">Endoplasmic reticulum</keyword>
<reference evidence="17 19" key="1">
    <citation type="submission" date="2014-08" db="EMBL/GenBank/DDBJ databases">
        <title>Methylacidiphilum kamchatkense strain Kam1 draft genome sequence.</title>
        <authorList>
            <person name="Birkeland N.-K."/>
            <person name="Erikstad H.A."/>
        </authorList>
    </citation>
    <scope>NUCLEOTIDE SEQUENCE [LARGE SCALE GENOMIC DNA]</scope>
    <source>
        <strain evidence="17 19">Kam1</strain>
    </source>
</reference>
<evidence type="ECO:0000256" key="12">
    <source>
        <dbReference type="PIRSR" id="PIRSR627057-2"/>
    </source>
</evidence>
<feature type="active site" evidence="11">
    <location>
        <position position="284"/>
    </location>
</feature>
<keyword evidence="19" id="KW-1185">Reference proteome</keyword>
<accession>A0A0C1RUJ0</accession>
<dbReference type="EMBL" id="JQNX01000003">
    <property type="protein sequence ID" value="KIE58641.1"/>
    <property type="molecule type" value="Genomic_DNA"/>
</dbReference>
<protein>
    <submittedName>
        <fullName evidence="17">CAAX protease</fullName>
    </submittedName>
    <submittedName>
        <fullName evidence="18">STE24 endopeptidase</fullName>
        <ecNumber evidence="18">3.4.24.84</ecNumber>
    </submittedName>
</protein>
<feature type="binding site" evidence="12">
    <location>
        <position position="283"/>
    </location>
    <ligand>
        <name>Zn(2+)</name>
        <dbReference type="ChEBI" id="CHEBI:29105"/>
        <note>catalytic</note>
    </ligand>
</feature>
<keyword evidence="10 14" id="KW-0472">Membrane</keyword>
<dbReference type="AlphaFoldDB" id="A0A0C1RUJ0"/>
<dbReference type="EC" id="3.4.24.84" evidence="18"/>
<feature type="binding site" evidence="12">
    <location>
        <position position="361"/>
    </location>
    <ligand>
        <name>Zn(2+)</name>
        <dbReference type="ChEBI" id="CHEBI:29105"/>
        <note>catalytic</note>
    </ligand>
</feature>
<reference evidence="20" key="3">
    <citation type="submission" date="2019-03" db="EMBL/GenBank/DDBJ databases">
        <title>Complete genome of Methylacidiphilum kamchatkense Kam1.</title>
        <authorList>
            <person name="Kruse T."/>
            <person name="Murarilal Ratnadevi C."/>
            <person name="Erikstad H.-A."/>
            <person name="Birkeland N.-K."/>
        </authorList>
    </citation>
    <scope>NUCLEOTIDE SEQUENCE [LARGE SCALE GENOMIC DNA]</scope>
    <source>
        <strain evidence="20">kam1</strain>
    </source>
</reference>
<evidence type="ECO:0000259" key="16">
    <source>
        <dbReference type="Pfam" id="PF16491"/>
    </source>
</evidence>
<comment type="subcellular location">
    <subcellularLocation>
        <location evidence="1">Endoplasmic reticulum membrane</location>
        <topology evidence="1">Multi-pass membrane protein</topology>
    </subcellularLocation>
</comment>
<evidence type="ECO:0000256" key="14">
    <source>
        <dbReference type="SAM" id="Phobius"/>
    </source>
</evidence>
<evidence type="ECO:0000259" key="15">
    <source>
        <dbReference type="Pfam" id="PF01435"/>
    </source>
</evidence>
<dbReference type="KEGG" id="mkc:kam1_730"/>
<keyword evidence="7 12" id="KW-0862">Zinc</keyword>
<dbReference type="FunFam" id="3.30.2010.10:FF:000002">
    <property type="entry name" value="CAAX prenyl protease"/>
    <property type="match status" value="1"/>
</dbReference>
<evidence type="ECO:0000256" key="11">
    <source>
        <dbReference type="PIRSR" id="PIRSR627057-1"/>
    </source>
</evidence>
<evidence type="ECO:0000256" key="2">
    <source>
        <dbReference type="ARBA" id="ARBA00022670"/>
    </source>
</evidence>
<feature type="domain" description="Peptidase M48" evidence="15">
    <location>
        <begin position="213"/>
        <end position="417"/>
    </location>
</feature>
<feature type="domain" description="CAAX prenyl protease 1 N-terminal" evidence="16">
    <location>
        <begin position="55"/>
        <end position="209"/>
    </location>
</feature>
<evidence type="ECO:0000256" key="5">
    <source>
        <dbReference type="ARBA" id="ARBA00022801"/>
    </source>
</evidence>
<feature type="active site" description="Proton donor" evidence="11">
    <location>
        <position position="365"/>
    </location>
</feature>
<evidence type="ECO:0000256" key="9">
    <source>
        <dbReference type="ARBA" id="ARBA00023049"/>
    </source>
</evidence>
<dbReference type="EMBL" id="CP037899">
    <property type="protein sequence ID" value="QDQ41976.1"/>
    <property type="molecule type" value="Genomic_DNA"/>
</dbReference>
<evidence type="ECO:0000256" key="3">
    <source>
        <dbReference type="ARBA" id="ARBA00022692"/>
    </source>
</evidence>
<gene>
    <name evidence="17" type="ORF">A946_04110</name>
    <name evidence="18" type="ORF">kam1_730</name>
</gene>
<evidence type="ECO:0000256" key="8">
    <source>
        <dbReference type="ARBA" id="ARBA00022989"/>
    </source>
</evidence>
<evidence type="ECO:0000313" key="17">
    <source>
        <dbReference type="EMBL" id="KIE58641.1"/>
    </source>
</evidence>
<feature type="transmembrane region" description="Helical" evidence="14">
    <location>
        <begin position="76"/>
        <end position="94"/>
    </location>
</feature>
<evidence type="ECO:0000256" key="1">
    <source>
        <dbReference type="ARBA" id="ARBA00004477"/>
    </source>
</evidence>
<comment type="similarity">
    <text evidence="13">Belongs to the peptidase M48 family.</text>
</comment>
<feature type="transmembrane region" description="Helical" evidence="14">
    <location>
        <begin position="148"/>
        <end position="174"/>
    </location>
</feature>
<name>A0A0C1RUJ0_9BACT</name>
<dbReference type="Proteomes" id="UP000031594">
    <property type="component" value="Unassembled WGS sequence"/>
</dbReference>
<dbReference type="RefSeq" id="WP_039721118.1">
    <property type="nucleotide sequence ID" value="NZ_CP037899.1"/>
</dbReference>
<dbReference type="InterPro" id="IPR032456">
    <property type="entry name" value="Peptidase_M48_N"/>
</dbReference>
<evidence type="ECO:0000256" key="10">
    <source>
        <dbReference type="ARBA" id="ARBA00023136"/>
    </source>
</evidence>
<dbReference type="PANTHER" id="PTHR10120">
    <property type="entry name" value="CAAX PRENYL PROTEASE 1"/>
    <property type="match status" value="1"/>
</dbReference>
<feature type="binding site" evidence="12">
    <location>
        <position position="287"/>
    </location>
    <ligand>
        <name>Zn(2+)</name>
        <dbReference type="ChEBI" id="CHEBI:29105"/>
        <note>catalytic</note>
    </ligand>
</feature>
<dbReference type="CDD" id="cd07343">
    <property type="entry name" value="M48A_Zmpste24p_like"/>
    <property type="match status" value="1"/>
</dbReference>
<proteinExistence type="inferred from homology"/>
<dbReference type="OrthoDB" id="9781930at2"/>
<organism evidence="18 20">
    <name type="scientific">Methylacidiphilum kamchatkense Kam1</name>
    <dbReference type="NCBI Taxonomy" id="1202785"/>
    <lineage>
        <taxon>Bacteria</taxon>
        <taxon>Pseudomonadati</taxon>
        <taxon>Verrucomicrobiota</taxon>
        <taxon>Methylacidiphilae</taxon>
        <taxon>Methylacidiphilales</taxon>
        <taxon>Methylacidiphilaceae</taxon>
        <taxon>Methylacidiphilum (ex Ratnadevi et al. 2023)</taxon>
    </lineage>
</organism>
<dbReference type="Pfam" id="PF01435">
    <property type="entry name" value="Peptidase_M48"/>
    <property type="match status" value="1"/>
</dbReference>